<gene>
    <name evidence="1" type="ORF">M413DRAFT_25585</name>
</gene>
<accession>A0A0C2Y2T1</accession>
<evidence type="ECO:0000313" key="2">
    <source>
        <dbReference type="Proteomes" id="UP000053424"/>
    </source>
</evidence>
<name>A0A0C2Y2T1_HEBCY</name>
<dbReference type="Proteomes" id="UP000053424">
    <property type="component" value="Unassembled WGS sequence"/>
</dbReference>
<sequence length="214" mass="23384">MDDPSTHRLADHLGSLYIAGNPNCDSFDVGLSSLCESPSTPIQIKRPSSPPVRSQLRQEKGARYNDLIVLQLSINEREILRLIGVPYITKLLNPPINLDANSLRWVDYALCKLSSKQRRAATALLPILRSFKDGPSGHNALQLRSPSTEDAVCCVEESEALDINTKSTLDASLRGGLATVDGNDLFLCSSGGETQVETLEREIRGLETQITGLR</sequence>
<dbReference type="AlphaFoldDB" id="A0A0C2Y2T1"/>
<proteinExistence type="predicted"/>
<reference evidence="2" key="2">
    <citation type="submission" date="2015-01" db="EMBL/GenBank/DDBJ databases">
        <title>Evolutionary Origins and Diversification of the Mycorrhizal Mutualists.</title>
        <authorList>
            <consortium name="DOE Joint Genome Institute"/>
            <consortium name="Mycorrhizal Genomics Consortium"/>
            <person name="Kohler A."/>
            <person name="Kuo A."/>
            <person name="Nagy L.G."/>
            <person name="Floudas D."/>
            <person name="Copeland A."/>
            <person name="Barry K.W."/>
            <person name="Cichocki N."/>
            <person name="Veneault-Fourrey C."/>
            <person name="LaButti K."/>
            <person name="Lindquist E.A."/>
            <person name="Lipzen A."/>
            <person name="Lundell T."/>
            <person name="Morin E."/>
            <person name="Murat C."/>
            <person name="Riley R."/>
            <person name="Ohm R."/>
            <person name="Sun H."/>
            <person name="Tunlid A."/>
            <person name="Henrissat B."/>
            <person name="Grigoriev I.V."/>
            <person name="Hibbett D.S."/>
            <person name="Martin F."/>
        </authorList>
    </citation>
    <scope>NUCLEOTIDE SEQUENCE [LARGE SCALE GENOMIC DNA]</scope>
    <source>
        <strain evidence="2">h7</strain>
    </source>
</reference>
<organism evidence="1 2">
    <name type="scientific">Hebeloma cylindrosporum</name>
    <dbReference type="NCBI Taxonomy" id="76867"/>
    <lineage>
        <taxon>Eukaryota</taxon>
        <taxon>Fungi</taxon>
        <taxon>Dikarya</taxon>
        <taxon>Basidiomycota</taxon>
        <taxon>Agaricomycotina</taxon>
        <taxon>Agaricomycetes</taxon>
        <taxon>Agaricomycetidae</taxon>
        <taxon>Agaricales</taxon>
        <taxon>Agaricineae</taxon>
        <taxon>Hymenogastraceae</taxon>
        <taxon>Hebeloma</taxon>
    </lineage>
</organism>
<keyword evidence="2" id="KW-1185">Reference proteome</keyword>
<reference evidence="1 2" key="1">
    <citation type="submission" date="2014-04" db="EMBL/GenBank/DDBJ databases">
        <authorList>
            <consortium name="DOE Joint Genome Institute"/>
            <person name="Kuo A."/>
            <person name="Gay G."/>
            <person name="Dore J."/>
            <person name="Kohler A."/>
            <person name="Nagy L.G."/>
            <person name="Floudas D."/>
            <person name="Copeland A."/>
            <person name="Barry K.W."/>
            <person name="Cichocki N."/>
            <person name="Veneault-Fourrey C."/>
            <person name="LaButti K."/>
            <person name="Lindquist E.A."/>
            <person name="Lipzen A."/>
            <person name="Lundell T."/>
            <person name="Morin E."/>
            <person name="Murat C."/>
            <person name="Sun H."/>
            <person name="Tunlid A."/>
            <person name="Henrissat B."/>
            <person name="Grigoriev I.V."/>
            <person name="Hibbett D.S."/>
            <person name="Martin F."/>
            <person name="Nordberg H.P."/>
            <person name="Cantor M.N."/>
            <person name="Hua S.X."/>
        </authorList>
    </citation>
    <scope>NUCLEOTIDE SEQUENCE [LARGE SCALE GENOMIC DNA]</scope>
    <source>
        <strain evidence="2">h7</strain>
    </source>
</reference>
<dbReference type="EMBL" id="KN831774">
    <property type="protein sequence ID" value="KIM44113.1"/>
    <property type="molecule type" value="Genomic_DNA"/>
</dbReference>
<evidence type="ECO:0000313" key="1">
    <source>
        <dbReference type="EMBL" id="KIM44113.1"/>
    </source>
</evidence>
<dbReference type="HOGENOM" id="CLU_1289057_0_0_1"/>
<protein>
    <submittedName>
        <fullName evidence="1">Uncharacterized protein</fullName>
    </submittedName>
</protein>